<sequence>MEAKYIKFYMRFHKAFQDKKSNSLLELNQSQWSSL</sequence>
<dbReference type="AlphaFoldDB" id="A0A382YQC0"/>
<accession>A0A382YQC0</accession>
<evidence type="ECO:0000313" key="1">
    <source>
        <dbReference type="EMBL" id="SVD85241.1"/>
    </source>
</evidence>
<organism evidence="1">
    <name type="scientific">marine metagenome</name>
    <dbReference type="NCBI Taxonomy" id="408172"/>
    <lineage>
        <taxon>unclassified sequences</taxon>
        <taxon>metagenomes</taxon>
        <taxon>ecological metagenomes</taxon>
    </lineage>
</organism>
<name>A0A382YQC0_9ZZZZ</name>
<reference evidence="1" key="1">
    <citation type="submission" date="2018-05" db="EMBL/GenBank/DDBJ databases">
        <authorList>
            <person name="Lanie J.A."/>
            <person name="Ng W.-L."/>
            <person name="Kazmierczak K.M."/>
            <person name="Andrzejewski T.M."/>
            <person name="Davidsen T.M."/>
            <person name="Wayne K.J."/>
            <person name="Tettelin H."/>
            <person name="Glass J.I."/>
            <person name="Rusch D."/>
            <person name="Podicherti R."/>
            <person name="Tsui H.-C.T."/>
            <person name="Winkler M.E."/>
        </authorList>
    </citation>
    <scope>NUCLEOTIDE SEQUENCE</scope>
</reference>
<gene>
    <name evidence="1" type="ORF">METZ01_LOCUS438095</name>
</gene>
<dbReference type="EMBL" id="UINC01177540">
    <property type="protein sequence ID" value="SVD85241.1"/>
    <property type="molecule type" value="Genomic_DNA"/>
</dbReference>
<protein>
    <submittedName>
        <fullName evidence="1">Uncharacterized protein</fullName>
    </submittedName>
</protein>
<proteinExistence type="predicted"/>